<dbReference type="PROSITE" id="PS00166">
    <property type="entry name" value="ENOYL_COA_HYDRATASE"/>
    <property type="match status" value="1"/>
</dbReference>
<feature type="domain" description="3-hydroxyacyl-CoA dehydrogenase C-terminal" evidence="20">
    <location>
        <begin position="626"/>
        <end position="706"/>
    </location>
</feature>
<evidence type="ECO:0008006" key="24">
    <source>
        <dbReference type="Google" id="ProtNLM"/>
    </source>
</evidence>
<dbReference type="GO" id="GO:0003857">
    <property type="term" value="F:(3S)-3-hydroxyacyl-CoA dehydrogenase (NAD+) activity"/>
    <property type="evidence" value="ECO:0007669"/>
    <property type="project" value="UniProtKB-ARBA"/>
</dbReference>
<evidence type="ECO:0000256" key="9">
    <source>
        <dbReference type="ARBA" id="ARBA00023002"/>
    </source>
</evidence>
<evidence type="ECO:0000313" key="23">
    <source>
        <dbReference type="Proteomes" id="UP001346149"/>
    </source>
</evidence>
<evidence type="ECO:0000256" key="3">
    <source>
        <dbReference type="ARBA" id="ARBA00004275"/>
    </source>
</evidence>
<dbReference type="AlphaFoldDB" id="A0AAN7KJV1"/>
<keyword evidence="15" id="KW-0511">Multifunctional enzyme</keyword>
<keyword evidence="10" id="KW-0520">NAD</keyword>
<comment type="caution">
    <text evidence="22">The sequence shown here is derived from an EMBL/GenBank/DDBJ whole genome shotgun (WGS) entry which is preliminary data.</text>
</comment>
<comment type="similarity">
    <text evidence="5">In the central section; belongs to the 3-hydroxyacyl-CoA dehydrogenase family.</text>
</comment>
<evidence type="ECO:0000259" key="20">
    <source>
        <dbReference type="Pfam" id="PF00725"/>
    </source>
</evidence>
<comment type="catalytic activity">
    <reaction evidence="18">
        <text>a 4-saturated-(3S)-3-hydroxyacyl-CoA = a (3E)-enoyl-CoA + H2O</text>
        <dbReference type="Rhea" id="RHEA:20724"/>
        <dbReference type="ChEBI" id="CHEBI:15377"/>
        <dbReference type="ChEBI" id="CHEBI:58521"/>
        <dbReference type="ChEBI" id="CHEBI:137480"/>
        <dbReference type="EC" id="4.2.1.17"/>
    </reaction>
</comment>
<dbReference type="Gene3D" id="3.40.50.720">
    <property type="entry name" value="NAD(P)-binding Rossmann-like Domain"/>
    <property type="match status" value="1"/>
</dbReference>
<organism evidence="22 23">
    <name type="scientific">Trapa natans</name>
    <name type="common">Water chestnut</name>
    <dbReference type="NCBI Taxonomy" id="22666"/>
    <lineage>
        <taxon>Eukaryota</taxon>
        <taxon>Viridiplantae</taxon>
        <taxon>Streptophyta</taxon>
        <taxon>Embryophyta</taxon>
        <taxon>Tracheophyta</taxon>
        <taxon>Spermatophyta</taxon>
        <taxon>Magnoliopsida</taxon>
        <taxon>eudicotyledons</taxon>
        <taxon>Gunneridae</taxon>
        <taxon>Pentapetalae</taxon>
        <taxon>rosids</taxon>
        <taxon>malvids</taxon>
        <taxon>Myrtales</taxon>
        <taxon>Lythraceae</taxon>
        <taxon>Trapa</taxon>
    </lineage>
</organism>
<dbReference type="InterPro" id="IPR008927">
    <property type="entry name" value="6-PGluconate_DH-like_C_sf"/>
</dbReference>
<evidence type="ECO:0000256" key="14">
    <source>
        <dbReference type="ARBA" id="ARBA00023239"/>
    </source>
</evidence>
<keyword evidence="11" id="KW-0443">Lipid metabolism</keyword>
<evidence type="ECO:0000256" key="17">
    <source>
        <dbReference type="ARBA" id="ARBA00023709"/>
    </source>
</evidence>
<dbReference type="Gene3D" id="3.90.226.10">
    <property type="entry name" value="2-enoyl-CoA Hydratase, Chain A, domain 1"/>
    <property type="match status" value="1"/>
</dbReference>
<comment type="catalytic activity">
    <reaction evidence="17">
        <text>a (3S)-3-hydroxyacyl-CoA = a (2E)-enoyl-CoA + H2O</text>
        <dbReference type="Rhea" id="RHEA:16105"/>
        <dbReference type="ChEBI" id="CHEBI:15377"/>
        <dbReference type="ChEBI" id="CHEBI:57318"/>
        <dbReference type="ChEBI" id="CHEBI:58856"/>
        <dbReference type="EC" id="4.2.1.17"/>
    </reaction>
</comment>
<dbReference type="InterPro" id="IPR006176">
    <property type="entry name" value="3-OHacyl-CoA_DH_NAD-bd"/>
</dbReference>
<comment type="catalytic activity">
    <reaction evidence="2">
        <text>a (3E)-enoyl-CoA = a 4-saturated (2E)-enoyl-CoA</text>
        <dbReference type="Rhea" id="RHEA:45228"/>
        <dbReference type="ChEBI" id="CHEBI:58521"/>
        <dbReference type="ChEBI" id="CHEBI:85097"/>
        <dbReference type="EC" id="5.3.3.8"/>
    </reaction>
</comment>
<dbReference type="CDD" id="cd06558">
    <property type="entry name" value="crotonase-like"/>
    <property type="match status" value="1"/>
</dbReference>
<evidence type="ECO:0000256" key="11">
    <source>
        <dbReference type="ARBA" id="ARBA00023098"/>
    </source>
</evidence>
<dbReference type="GO" id="GO:0004300">
    <property type="term" value="F:enoyl-CoA hydratase activity"/>
    <property type="evidence" value="ECO:0007669"/>
    <property type="project" value="UniProtKB-EC"/>
</dbReference>
<evidence type="ECO:0000256" key="16">
    <source>
        <dbReference type="ARBA" id="ARBA00023701"/>
    </source>
</evidence>
<keyword evidence="14" id="KW-0456">Lyase</keyword>
<comment type="subcellular location">
    <subcellularLocation>
        <location evidence="3">Peroxisome</location>
    </subcellularLocation>
</comment>
<dbReference type="SUPFAM" id="SSF48179">
    <property type="entry name" value="6-phosphogluconate dehydrogenase C-terminal domain-like"/>
    <property type="match status" value="2"/>
</dbReference>
<dbReference type="FunFam" id="3.40.50.720:FF:000009">
    <property type="entry name" value="Fatty oxidation complex, alpha subunit"/>
    <property type="match status" value="1"/>
</dbReference>
<dbReference type="Proteomes" id="UP001346149">
    <property type="component" value="Unassembled WGS sequence"/>
</dbReference>
<dbReference type="Pfam" id="PF00725">
    <property type="entry name" value="3HCDH"/>
    <property type="match status" value="2"/>
</dbReference>
<dbReference type="InterPro" id="IPR029045">
    <property type="entry name" value="ClpP/crotonase-like_dom_sf"/>
</dbReference>
<dbReference type="FunFam" id="1.10.1040.50:FF:000004">
    <property type="entry name" value="Peroxisomal fatty acid beta-oxidation multifunctional protein"/>
    <property type="match status" value="1"/>
</dbReference>
<dbReference type="InterPro" id="IPR001753">
    <property type="entry name" value="Enoyl-CoA_hydra/iso"/>
</dbReference>
<proteinExistence type="inferred from homology"/>
<reference evidence="22 23" key="1">
    <citation type="journal article" date="2023" name="Hortic Res">
        <title>Pangenome of water caltrop reveals structural variations and asymmetric subgenome divergence after allopolyploidization.</title>
        <authorList>
            <person name="Zhang X."/>
            <person name="Chen Y."/>
            <person name="Wang L."/>
            <person name="Yuan Y."/>
            <person name="Fang M."/>
            <person name="Shi L."/>
            <person name="Lu R."/>
            <person name="Comes H.P."/>
            <person name="Ma Y."/>
            <person name="Chen Y."/>
            <person name="Huang G."/>
            <person name="Zhou Y."/>
            <person name="Zheng Z."/>
            <person name="Qiu Y."/>
        </authorList>
    </citation>
    <scope>NUCLEOTIDE SEQUENCE [LARGE SCALE GENOMIC DNA]</scope>
    <source>
        <strain evidence="22">F231</strain>
    </source>
</reference>
<dbReference type="InterPro" id="IPR036291">
    <property type="entry name" value="NAD(P)-bd_dom_sf"/>
</dbReference>
<sequence length="724" mass="78464">MAKVGITLQVGSDGVAVITMSNPPVNALAIPILDEFQEKMGEAMRRSDVKAVVLIGQGGRFSGGFDINVFAKIHQTGNLNLLPNLSIDLVVNTIEDVKKPIVAAIEGLALGGGLEVALACHARIATPRTQLGLPELSLGVLPGFGGTQRLPRLLGLPKAISIMLSSKPIMSEEGHKLGLIDAIVSSGELLKVSRLWALEIADGRKPWLRSLHRTDKLPPLSEARKILSIAREQAKKTAKNLPQHQACLDVIEEGIIHGGYIGILKEEKVFRDLVLSDTSKGLVHAFFAQRATSKVPNVTDIGLKPRIVKKVAVLGGGLMGSGIATALILSNVNVVLKEINNEYLLKGIRIIEANVQGLVSRGKLTADKAEKALSMLKGVLDYSDFKDMDMVIEAVIENVSLKQEIFSELEKVCPPHCILATNTSSIDLNIVGAKTRSQDRIVGAHFFSPAHVMPLLEIVRTDRTSPQVIIDLMTVGKIIKKVPIVVGNCVGFAVNRAFFPYSQGAHMLIHLGVDVFRVDRVITSFGFPIGPLQLADVAGYGVSIAVGKIFTDAFPDITFWSPLLELLIRSGRYGKNNGKGFYIYEKGSRPRPDPSILPIVEESRRLANIMPHGKPLSVSDQEILEMILFPVVNESCRVLDEGVVTRASDLDIASVLGMSFPSYRGGIIFWADLVGADHIYKSLKKWSELYGSFYKPSRFLEERASSGVPLGAPVSSSADSRSRL</sequence>
<evidence type="ECO:0000256" key="13">
    <source>
        <dbReference type="ARBA" id="ARBA00023235"/>
    </source>
</evidence>
<dbReference type="EMBL" id="JAXQNO010000021">
    <property type="protein sequence ID" value="KAK4768744.1"/>
    <property type="molecule type" value="Genomic_DNA"/>
</dbReference>
<dbReference type="InterPro" id="IPR018376">
    <property type="entry name" value="Enoyl-CoA_hyd/isom_CS"/>
</dbReference>
<dbReference type="FunFam" id="3.90.226.10:FF:000025">
    <property type="entry name" value="Peroxisomal fatty acid beta-oxidation multifunctional protein"/>
    <property type="match status" value="1"/>
</dbReference>
<gene>
    <name evidence="22" type="ORF">SAY86_026894</name>
</gene>
<dbReference type="InterPro" id="IPR006108">
    <property type="entry name" value="3HC_DH_C"/>
</dbReference>
<evidence type="ECO:0000256" key="6">
    <source>
        <dbReference type="ARBA" id="ARBA00008750"/>
    </source>
</evidence>
<dbReference type="GO" id="GO:0005777">
    <property type="term" value="C:peroxisome"/>
    <property type="evidence" value="ECO:0007669"/>
    <property type="project" value="UniProtKB-SubCell"/>
</dbReference>
<protein>
    <recommendedName>
        <fullName evidence="24">3-hydroxyacyl-CoA dehydrogenase</fullName>
    </recommendedName>
</protein>
<evidence type="ECO:0000259" key="21">
    <source>
        <dbReference type="Pfam" id="PF02737"/>
    </source>
</evidence>
<dbReference type="GO" id="GO:0070403">
    <property type="term" value="F:NAD+ binding"/>
    <property type="evidence" value="ECO:0007669"/>
    <property type="project" value="InterPro"/>
</dbReference>
<comment type="similarity">
    <text evidence="19">Belongs to the enoyl-CoA hydratase/isomerase family.</text>
</comment>
<comment type="catalytic activity">
    <reaction evidence="16">
        <text>(3S)-3-hydroxybutanoyl-CoA = (3R)-3-hydroxybutanoyl-CoA</text>
        <dbReference type="Rhea" id="RHEA:21760"/>
        <dbReference type="ChEBI" id="CHEBI:57315"/>
        <dbReference type="ChEBI" id="CHEBI:57316"/>
        <dbReference type="EC" id="5.1.2.3"/>
    </reaction>
</comment>
<dbReference type="Gene3D" id="1.10.1040.50">
    <property type="match status" value="1"/>
</dbReference>
<evidence type="ECO:0000256" key="10">
    <source>
        <dbReference type="ARBA" id="ARBA00023027"/>
    </source>
</evidence>
<comment type="pathway">
    <text evidence="4">Lipid metabolism; fatty acid beta-oxidation.</text>
</comment>
<dbReference type="InterPro" id="IPR006180">
    <property type="entry name" value="3-OHacyl-CoA_DH_CS"/>
</dbReference>
<feature type="domain" description="3-hydroxyacyl-CoA dehydrogenase C-terminal" evidence="20">
    <location>
        <begin position="491"/>
        <end position="584"/>
    </location>
</feature>
<evidence type="ECO:0000256" key="4">
    <source>
        <dbReference type="ARBA" id="ARBA00005005"/>
    </source>
</evidence>
<evidence type="ECO:0000256" key="8">
    <source>
        <dbReference type="ARBA" id="ARBA00022832"/>
    </source>
</evidence>
<dbReference type="PANTHER" id="PTHR23309">
    <property type="entry name" value="3-HYDROXYACYL-COA DEHYROGENASE"/>
    <property type="match status" value="1"/>
</dbReference>
<dbReference type="PROSITE" id="PS00067">
    <property type="entry name" value="3HCDH"/>
    <property type="match status" value="1"/>
</dbReference>
<keyword evidence="12" id="KW-0576">Peroxisome</keyword>
<evidence type="ECO:0000256" key="5">
    <source>
        <dbReference type="ARBA" id="ARBA00007005"/>
    </source>
</evidence>
<dbReference type="GO" id="GO:0006635">
    <property type="term" value="P:fatty acid beta-oxidation"/>
    <property type="evidence" value="ECO:0007669"/>
    <property type="project" value="TreeGrafter"/>
</dbReference>
<evidence type="ECO:0000256" key="2">
    <source>
        <dbReference type="ARBA" id="ARBA00000765"/>
    </source>
</evidence>
<keyword evidence="23" id="KW-1185">Reference proteome</keyword>
<feature type="domain" description="3-hydroxyacyl-CoA dehydrogenase NAD binding" evidence="21">
    <location>
        <begin position="310"/>
        <end position="488"/>
    </location>
</feature>
<dbReference type="GO" id="GO:0008692">
    <property type="term" value="F:3-hydroxybutyryl-CoA epimerase activity"/>
    <property type="evidence" value="ECO:0007669"/>
    <property type="project" value="UniProtKB-EC"/>
</dbReference>
<dbReference type="SUPFAM" id="SSF51735">
    <property type="entry name" value="NAD(P)-binding Rossmann-fold domains"/>
    <property type="match status" value="1"/>
</dbReference>
<keyword evidence="9" id="KW-0560">Oxidoreductase</keyword>
<dbReference type="SUPFAM" id="SSF52096">
    <property type="entry name" value="ClpP/crotonase"/>
    <property type="match status" value="1"/>
</dbReference>
<name>A0AAN7KJV1_TRANT</name>
<dbReference type="Pfam" id="PF00378">
    <property type="entry name" value="ECH_1"/>
    <property type="match status" value="1"/>
</dbReference>
<evidence type="ECO:0000256" key="19">
    <source>
        <dbReference type="RuleBase" id="RU003707"/>
    </source>
</evidence>
<comment type="similarity">
    <text evidence="6">In the N-terminal section; belongs to the enoyl-CoA hydratase/isomerase family.</text>
</comment>
<evidence type="ECO:0000256" key="12">
    <source>
        <dbReference type="ARBA" id="ARBA00023140"/>
    </source>
</evidence>
<accession>A0AAN7KJV1</accession>
<evidence type="ECO:0000256" key="15">
    <source>
        <dbReference type="ARBA" id="ARBA00023268"/>
    </source>
</evidence>
<comment type="subunit">
    <text evidence="7">Monomer.</text>
</comment>
<dbReference type="GO" id="GO:0004165">
    <property type="term" value="F:delta(3)-delta(2)-enoyl-CoA isomerase activity"/>
    <property type="evidence" value="ECO:0007669"/>
    <property type="project" value="UniProtKB-EC"/>
</dbReference>
<evidence type="ECO:0000256" key="7">
    <source>
        <dbReference type="ARBA" id="ARBA00011245"/>
    </source>
</evidence>
<comment type="catalytic activity">
    <reaction evidence="1">
        <text>a (3Z)-enoyl-CoA = a 4-saturated (2E)-enoyl-CoA</text>
        <dbReference type="Rhea" id="RHEA:45900"/>
        <dbReference type="ChEBI" id="CHEBI:85097"/>
        <dbReference type="ChEBI" id="CHEBI:85489"/>
        <dbReference type="EC" id="5.3.3.8"/>
    </reaction>
</comment>
<evidence type="ECO:0000313" key="22">
    <source>
        <dbReference type="EMBL" id="KAK4768744.1"/>
    </source>
</evidence>
<dbReference type="Pfam" id="PF02737">
    <property type="entry name" value="3HCDH_N"/>
    <property type="match status" value="1"/>
</dbReference>
<evidence type="ECO:0000256" key="1">
    <source>
        <dbReference type="ARBA" id="ARBA00000452"/>
    </source>
</evidence>
<keyword evidence="13" id="KW-0413">Isomerase</keyword>
<evidence type="ECO:0000256" key="18">
    <source>
        <dbReference type="ARBA" id="ARBA00023717"/>
    </source>
</evidence>
<keyword evidence="8" id="KW-0276">Fatty acid metabolism</keyword>
<dbReference type="PANTHER" id="PTHR23309:SF49">
    <property type="entry name" value="PEROXISOMAL BIFUNCTIONAL ENZYME"/>
    <property type="match status" value="1"/>
</dbReference>